<dbReference type="InterPro" id="IPR000715">
    <property type="entry name" value="Glycosyl_transferase_4"/>
</dbReference>
<feature type="transmembrane region" description="Helical" evidence="7">
    <location>
        <begin position="276"/>
        <end position="294"/>
    </location>
</feature>
<keyword evidence="5 7" id="KW-1133">Transmembrane helix</keyword>
<evidence type="ECO:0000256" key="6">
    <source>
        <dbReference type="ARBA" id="ARBA00023136"/>
    </source>
</evidence>
<keyword evidence="3 8" id="KW-0808">Transferase</keyword>
<dbReference type="RefSeq" id="WP_171100844.1">
    <property type="nucleotide sequence ID" value="NZ_CP053084.1"/>
</dbReference>
<dbReference type="CDD" id="cd06912">
    <property type="entry name" value="GT_MraY_like"/>
    <property type="match status" value="1"/>
</dbReference>
<evidence type="ECO:0000256" key="3">
    <source>
        <dbReference type="ARBA" id="ARBA00022679"/>
    </source>
</evidence>
<protein>
    <submittedName>
        <fullName evidence="8">Glycosyl transferase 4 family protein</fullName>
    </submittedName>
</protein>
<feature type="transmembrane region" description="Helical" evidence="7">
    <location>
        <begin position="163"/>
        <end position="184"/>
    </location>
</feature>
<keyword evidence="4 7" id="KW-0812">Transmembrane</keyword>
<evidence type="ECO:0000256" key="2">
    <source>
        <dbReference type="ARBA" id="ARBA00022475"/>
    </source>
</evidence>
<dbReference type="EMBL" id="CP053084">
    <property type="protein sequence ID" value="QJR30718.1"/>
    <property type="molecule type" value="Genomic_DNA"/>
</dbReference>
<feature type="transmembrane region" description="Helical" evidence="7">
    <location>
        <begin position="24"/>
        <end position="46"/>
    </location>
</feature>
<dbReference type="GO" id="GO:0016740">
    <property type="term" value="F:transferase activity"/>
    <property type="evidence" value="ECO:0007669"/>
    <property type="project" value="UniProtKB-KW"/>
</dbReference>
<organism evidence="8 9">
    <name type="scientific">Limnobacter profundi</name>
    <dbReference type="NCBI Taxonomy" id="2732163"/>
    <lineage>
        <taxon>Bacteria</taxon>
        <taxon>Pseudomonadati</taxon>
        <taxon>Pseudomonadota</taxon>
        <taxon>Betaproteobacteria</taxon>
        <taxon>Burkholderiales</taxon>
        <taxon>Burkholderiaceae</taxon>
        <taxon>Limnobacter</taxon>
    </lineage>
</organism>
<name>A0ABX6N8H4_9BURK</name>
<feature type="transmembrane region" description="Helical" evidence="7">
    <location>
        <begin position="386"/>
        <end position="404"/>
    </location>
</feature>
<dbReference type="PANTHER" id="PTHR22926:SF3">
    <property type="entry name" value="UNDECAPRENYL-PHOSPHATE ALPHA-N-ACETYLGLUCOSAMINYL 1-PHOSPHATE TRANSFERASE"/>
    <property type="match status" value="1"/>
</dbReference>
<keyword evidence="2" id="KW-1003">Cell membrane</keyword>
<feature type="transmembrane region" description="Helical" evidence="7">
    <location>
        <begin position="58"/>
        <end position="77"/>
    </location>
</feature>
<evidence type="ECO:0000256" key="5">
    <source>
        <dbReference type="ARBA" id="ARBA00022989"/>
    </source>
</evidence>
<feature type="transmembrane region" description="Helical" evidence="7">
    <location>
        <begin position="105"/>
        <end position="123"/>
    </location>
</feature>
<sequence length="415" mass="44706">MSTPIKTQAPGIDGRISLVFTSRLWVWSAFTVFVALVLFGTIHIAGQIKLTGSSTSPILLFGGLFGVSVLACASVLLTKQWHARFSLDNDLNGVQKLHRVAVPRIGGLPIFLAVAAGVAWMWFRDHPLFEVNLLLLVCGLPVFMIGFAEDITKKISVKLRLQATFLGGFLACAALGAVITSVSLAPVDKLLAFAPVAWCFTAFAMSGYSNAINLIDGLNGLASGVVCILALGLGLLGLQHQAMDMALYSLLLTAAVLGFWVFNFPVGRLFLGDGGAYFLGFALAVLAVLLQANYNEVNAWAVLSVLAYPVIEVMYSILRRKLVNADPGQPDRSHFHQYFQRSLQIMARKSGGALGICVNSQASPFLWLFAAVSVAMALYFDSLGTPAMGFVLTAVLYVVSYQVLGRYIAKNAEWE</sequence>
<reference evidence="8 9" key="1">
    <citation type="submission" date="2020-05" db="EMBL/GenBank/DDBJ databases">
        <title>Compete genome of Limnobacter sp. SAORIC-580.</title>
        <authorList>
            <person name="Song J."/>
            <person name="Cho J.-C."/>
        </authorList>
    </citation>
    <scope>NUCLEOTIDE SEQUENCE [LARGE SCALE GENOMIC DNA]</scope>
    <source>
        <strain evidence="8 9">SAORIC-580</strain>
    </source>
</reference>
<feature type="transmembrane region" description="Helical" evidence="7">
    <location>
        <begin position="220"/>
        <end position="239"/>
    </location>
</feature>
<gene>
    <name evidence="8" type="ORF">HKT17_13925</name>
</gene>
<feature type="transmembrane region" description="Helical" evidence="7">
    <location>
        <begin position="245"/>
        <end position="264"/>
    </location>
</feature>
<evidence type="ECO:0000313" key="8">
    <source>
        <dbReference type="EMBL" id="QJR30718.1"/>
    </source>
</evidence>
<dbReference type="Pfam" id="PF00953">
    <property type="entry name" value="Glycos_transf_4"/>
    <property type="match status" value="1"/>
</dbReference>
<feature type="transmembrane region" description="Helical" evidence="7">
    <location>
        <begin position="351"/>
        <end position="380"/>
    </location>
</feature>
<feature type="transmembrane region" description="Helical" evidence="7">
    <location>
        <begin position="129"/>
        <end position="151"/>
    </location>
</feature>
<comment type="subcellular location">
    <subcellularLocation>
        <location evidence="1">Cell membrane</location>
        <topology evidence="1">Multi-pass membrane protein</topology>
    </subcellularLocation>
</comment>
<dbReference type="Proteomes" id="UP000501130">
    <property type="component" value="Chromosome"/>
</dbReference>
<evidence type="ECO:0000256" key="1">
    <source>
        <dbReference type="ARBA" id="ARBA00004651"/>
    </source>
</evidence>
<dbReference type="PANTHER" id="PTHR22926">
    <property type="entry name" value="PHOSPHO-N-ACETYLMURAMOYL-PENTAPEPTIDE-TRANSFERASE"/>
    <property type="match status" value="1"/>
</dbReference>
<feature type="transmembrane region" description="Helical" evidence="7">
    <location>
        <begin position="300"/>
        <end position="318"/>
    </location>
</feature>
<accession>A0ABX6N8H4</accession>
<keyword evidence="6 7" id="KW-0472">Membrane</keyword>
<proteinExistence type="predicted"/>
<keyword evidence="9" id="KW-1185">Reference proteome</keyword>
<evidence type="ECO:0000256" key="7">
    <source>
        <dbReference type="SAM" id="Phobius"/>
    </source>
</evidence>
<evidence type="ECO:0000313" key="9">
    <source>
        <dbReference type="Proteomes" id="UP000501130"/>
    </source>
</evidence>
<feature type="transmembrane region" description="Helical" evidence="7">
    <location>
        <begin position="190"/>
        <end position="208"/>
    </location>
</feature>
<evidence type="ECO:0000256" key="4">
    <source>
        <dbReference type="ARBA" id="ARBA00022692"/>
    </source>
</evidence>